<sequence>MKKMKFFKKKIRTQAVLSGEKVKITRRRRKGKKDFLA</sequence>
<dbReference type="EMBL" id="AHNQ02000019">
    <property type="protein sequence ID" value="EKO26071.1"/>
    <property type="molecule type" value="Genomic_DNA"/>
</dbReference>
<gene>
    <name evidence="1" type="ORF">LEP1GSC104_1799</name>
</gene>
<dbReference type="AlphaFoldDB" id="A0A0F6HCN9"/>
<proteinExistence type="predicted"/>
<evidence type="ECO:0000313" key="2">
    <source>
        <dbReference type="Proteomes" id="UP000006324"/>
    </source>
</evidence>
<comment type="caution">
    <text evidence="1">The sequence shown here is derived from an EMBL/GenBank/DDBJ whole genome shotgun (WGS) entry which is preliminary data.</text>
</comment>
<accession>A0A0F6HCN9</accession>
<protein>
    <submittedName>
        <fullName evidence="1">Uncharacterized protein</fullName>
    </submittedName>
</protein>
<reference evidence="1 2" key="1">
    <citation type="submission" date="2012-09" db="EMBL/GenBank/DDBJ databases">
        <authorList>
            <person name="Harkins D.M."/>
            <person name="Durkin A.S."/>
            <person name="Brinkac L.M."/>
            <person name="Selengut J.D."/>
            <person name="Sanka R."/>
            <person name="DePew J."/>
            <person name="Purushe J."/>
            <person name="Chanthongthip A."/>
            <person name="Lattana O."/>
            <person name="Phetsouvanh R."/>
            <person name="Newton P.N."/>
            <person name="Vinetz J.M."/>
            <person name="Sutton G.G."/>
            <person name="Nelson W.C."/>
            <person name="Fouts D.E."/>
        </authorList>
    </citation>
    <scope>NUCLEOTIDE SEQUENCE [LARGE SCALE GENOMIC DNA]</scope>
    <source>
        <strain evidence="1 2">UI 12621</strain>
    </source>
</reference>
<organism evidence="1 2">
    <name type="scientific">Leptospira interrogans str. UI 12621</name>
    <dbReference type="NCBI Taxonomy" id="1049937"/>
    <lineage>
        <taxon>Bacteria</taxon>
        <taxon>Pseudomonadati</taxon>
        <taxon>Spirochaetota</taxon>
        <taxon>Spirochaetia</taxon>
        <taxon>Leptospirales</taxon>
        <taxon>Leptospiraceae</taxon>
        <taxon>Leptospira</taxon>
    </lineage>
</organism>
<evidence type="ECO:0000313" key="1">
    <source>
        <dbReference type="EMBL" id="EKO26071.1"/>
    </source>
</evidence>
<name>A0A0F6HCN9_LEPIR</name>
<dbReference type="Proteomes" id="UP000006324">
    <property type="component" value="Unassembled WGS sequence"/>
</dbReference>